<dbReference type="GO" id="GO:0043743">
    <property type="term" value="F:LPPG:FO 2-phospho-L-lactate transferase activity"/>
    <property type="evidence" value="ECO:0007669"/>
    <property type="project" value="InterPro"/>
</dbReference>
<protein>
    <submittedName>
        <fullName evidence="3">LPPG:FO 2-phospho-L-lactate transferase</fullName>
    </submittedName>
</protein>
<accession>K1DYP2</accession>
<organism evidence="3 4">
    <name type="scientific">Janibacter hoylei PVAS-1</name>
    <dbReference type="NCBI Taxonomy" id="1210046"/>
    <lineage>
        <taxon>Bacteria</taxon>
        <taxon>Bacillati</taxon>
        <taxon>Actinomycetota</taxon>
        <taxon>Actinomycetes</taxon>
        <taxon>Micrococcales</taxon>
        <taxon>Intrasporangiaceae</taxon>
        <taxon>Janibacter</taxon>
    </lineage>
</organism>
<dbReference type="PANTHER" id="PTHR43007:SF1">
    <property type="entry name" value="2-PHOSPHO-L-LACTATE TRANSFERASE"/>
    <property type="match status" value="1"/>
</dbReference>
<dbReference type="EMBL" id="ALWX01000094">
    <property type="protein sequence ID" value="EKA59891.1"/>
    <property type="molecule type" value="Genomic_DNA"/>
</dbReference>
<evidence type="ECO:0000313" key="4">
    <source>
        <dbReference type="Proteomes" id="UP000004474"/>
    </source>
</evidence>
<dbReference type="Gene3D" id="3.40.50.10680">
    <property type="entry name" value="CofD-like domains"/>
    <property type="match status" value="1"/>
</dbReference>
<proteinExistence type="predicted"/>
<dbReference type="InterPro" id="IPR038136">
    <property type="entry name" value="CofD-like_dom_sf"/>
</dbReference>
<sequence>MLEAIREADLVLLAPGDPVLSIGIVLGVPGIRDALRGTSAQVVGITPELDDLGPSLAAVGVEPTADAVAALYRDLRATWLPSDASPRRRPRSRLTHVMPRGSSTVADDDRCAQKRVGRCVGSERRGPRRGRCPAVAVMTTWAR</sequence>
<dbReference type="PANTHER" id="PTHR43007">
    <property type="entry name" value="2-PHOSPHO-L-LACTATE TRANSFERASE"/>
    <property type="match status" value="1"/>
</dbReference>
<dbReference type="AlphaFoldDB" id="K1DYP2"/>
<dbReference type="InterPro" id="IPR010115">
    <property type="entry name" value="FbiA/CofD"/>
</dbReference>
<evidence type="ECO:0000313" key="3">
    <source>
        <dbReference type="EMBL" id="EKA59891.1"/>
    </source>
</evidence>
<name>K1DYP2_9MICO</name>
<dbReference type="RefSeq" id="WP_007929840.1">
    <property type="nucleotide sequence ID" value="NZ_ALWX01000094.1"/>
</dbReference>
<keyword evidence="2" id="KW-0460">Magnesium</keyword>
<dbReference type="OrthoDB" id="7466225at2"/>
<dbReference type="Pfam" id="PF01933">
    <property type="entry name" value="CofD"/>
    <property type="match status" value="1"/>
</dbReference>
<keyword evidence="1 3" id="KW-0808">Transferase</keyword>
<comment type="caution">
    <text evidence="3">The sequence shown here is derived from an EMBL/GenBank/DDBJ whole genome shotgun (WGS) entry which is preliminary data.</text>
</comment>
<dbReference type="GO" id="GO:0000287">
    <property type="term" value="F:magnesium ion binding"/>
    <property type="evidence" value="ECO:0007669"/>
    <property type="project" value="InterPro"/>
</dbReference>
<reference evidence="3 4" key="1">
    <citation type="journal article" date="2012" name="J. Bacteriol.">
        <title>Genome Sequence of Janibacter hoylei MTCC8307, Isolated from the Stratospheric Air.</title>
        <authorList>
            <person name="Pawar S.P."/>
            <person name="Dhotre D.P."/>
            <person name="Shetty S.A."/>
            <person name="Chowdhury S.P."/>
            <person name="Chaudhari B.L."/>
            <person name="Shouche Y.S."/>
        </authorList>
    </citation>
    <scope>NUCLEOTIDE SEQUENCE [LARGE SCALE GENOMIC DNA]</scope>
    <source>
        <strain evidence="3 4">PVAS-1</strain>
    </source>
</reference>
<evidence type="ECO:0000256" key="1">
    <source>
        <dbReference type="ARBA" id="ARBA00022679"/>
    </source>
</evidence>
<dbReference type="SUPFAM" id="SSF142338">
    <property type="entry name" value="CofD-like"/>
    <property type="match status" value="1"/>
</dbReference>
<gene>
    <name evidence="3" type="ORF">B277_15842</name>
</gene>
<dbReference type="InterPro" id="IPR002882">
    <property type="entry name" value="CofD"/>
</dbReference>
<dbReference type="eggNOG" id="COG0391">
    <property type="taxonomic scope" value="Bacteria"/>
</dbReference>
<dbReference type="STRING" id="1210046.B277_15842"/>
<dbReference type="Proteomes" id="UP000004474">
    <property type="component" value="Unassembled WGS sequence"/>
</dbReference>
<evidence type="ECO:0000256" key="2">
    <source>
        <dbReference type="ARBA" id="ARBA00022842"/>
    </source>
</evidence>